<evidence type="ECO:0000256" key="2">
    <source>
        <dbReference type="ARBA" id="ARBA00008034"/>
    </source>
</evidence>
<comment type="similarity">
    <text evidence="2 6">Belongs to the ABC-3 integral membrane protein family.</text>
</comment>
<dbReference type="GO" id="GO:0010043">
    <property type="term" value="P:response to zinc ion"/>
    <property type="evidence" value="ECO:0007669"/>
    <property type="project" value="TreeGrafter"/>
</dbReference>
<dbReference type="PANTHER" id="PTHR30477">
    <property type="entry name" value="ABC-TRANSPORTER METAL-BINDING PROTEIN"/>
    <property type="match status" value="1"/>
</dbReference>
<dbReference type="AlphaFoldDB" id="A0A6J4LM40"/>
<evidence type="ECO:0000256" key="7">
    <source>
        <dbReference type="SAM" id="Phobius"/>
    </source>
</evidence>
<dbReference type="PANTHER" id="PTHR30477:SF0">
    <property type="entry name" value="METAL TRANSPORT SYSTEM MEMBRANE PROTEIN TM_0125-RELATED"/>
    <property type="match status" value="1"/>
</dbReference>
<feature type="transmembrane region" description="Helical" evidence="7">
    <location>
        <begin position="254"/>
        <end position="274"/>
    </location>
</feature>
<dbReference type="GO" id="GO:0055085">
    <property type="term" value="P:transmembrane transport"/>
    <property type="evidence" value="ECO:0007669"/>
    <property type="project" value="InterPro"/>
</dbReference>
<dbReference type="InterPro" id="IPR037294">
    <property type="entry name" value="ABC_BtuC-like"/>
</dbReference>
<dbReference type="Pfam" id="PF00950">
    <property type="entry name" value="ABC-3"/>
    <property type="match status" value="1"/>
</dbReference>
<feature type="transmembrane region" description="Helical" evidence="7">
    <location>
        <begin position="224"/>
        <end position="248"/>
    </location>
</feature>
<dbReference type="EMBL" id="CADCTY010000690">
    <property type="protein sequence ID" value="CAA9332771.1"/>
    <property type="molecule type" value="Genomic_DNA"/>
</dbReference>
<keyword evidence="3 6" id="KW-0812">Transmembrane</keyword>
<dbReference type="GO" id="GO:0043190">
    <property type="term" value="C:ATP-binding cassette (ABC) transporter complex"/>
    <property type="evidence" value="ECO:0007669"/>
    <property type="project" value="InterPro"/>
</dbReference>
<feature type="transmembrane region" description="Helical" evidence="7">
    <location>
        <begin position="47"/>
        <end position="65"/>
    </location>
</feature>
<feature type="transmembrane region" description="Helical" evidence="7">
    <location>
        <begin position="102"/>
        <end position="121"/>
    </location>
</feature>
<reference evidence="8" key="1">
    <citation type="submission" date="2020-02" db="EMBL/GenBank/DDBJ databases">
        <authorList>
            <person name="Meier V. D."/>
        </authorList>
    </citation>
    <scope>NUCLEOTIDE SEQUENCE</scope>
    <source>
        <strain evidence="8">AVDCRST_MAG94</strain>
    </source>
</reference>
<proteinExistence type="inferred from homology"/>
<evidence type="ECO:0000256" key="5">
    <source>
        <dbReference type="ARBA" id="ARBA00023136"/>
    </source>
</evidence>
<organism evidence="8">
    <name type="scientific">uncultured Leptolyngbya sp</name>
    <dbReference type="NCBI Taxonomy" id="332963"/>
    <lineage>
        <taxon>Bacteria</taxon>
        <taxon>Bacillati</taxon>
        <taxon>Cyanobacteriota</taxon>
        <taxon>Cyanophyceae</taxon>
        <taxon>Leptolyngbyales</taxon>
        <taxon>Leptolyngbyaceae</taxon>
        <taxon>Leptolyngbya group</taxon>
        <taxon>Leptolyngbya</taxon>
        <taxon>environmental samples</taxon>
    </lineage>
</organism>
<feature type="transmembrane region" description="Helical" evidence="7">
    <location>
        <begin position="72"/>
        <end position="90"/>
    </location>
</feature>
<gene>
    <name evidence="8" type="ORF">AVDCRST_MAG94-1990</name>
</gene>
<dbReference type="Gene3D" id="1.10.3470.10">
    <property type="entry name" value="ABC transporter involved in vitamin B12 uptake, BtuC"/>
    <property type="match status" value="1"/>
</dbReference>
<evidence type="ECO:0000256" key="4">
    <source>
        <dbReference type="ARBA" id="ARBA00022989"/>
    </source>
</evidence>
<keyword evidence="6" id="KW-0813">Transport</keyword>
<evidence type="ECO:0000256" key="6">
    <source>
        <dbReference type="RuleBase" id="RU003943"/>
    </source>
</evidence>
<evidence type="ECO:0000256" key="3">
    <source>
        <dbReference type="ARBA" id="ARBA00022692"/>
    </source>
</evidence>
<sequence>MFIAVDLVRLVELLQFPFMQRALLGGVLLGLLGGLLGSFAILRQLSFFSHTVGHAALLGIVLGVLLNLDPTLTLLPFTVFFGLAVIYLIAQTDLWSDTVLNIVFSASLAVAVIALSFIQGYRGSLMNLLFGDILAITTKDLILSLAVLVVSAVSLGLTLRAQVLLTLHEEMAKAQGVAVRSHRIWFIVLLSLAVAIAIKAVGVLLVNAFLVIPAATAKLLSQKFAAFVLLSTAIGALSAVLGILLSAAQNLASGPSIVVAQFALFVIAVALFRLRRLPSPSERGAGVH</sequence>
<accession>A0A6J4LM40</accession>
<dbReference type="SUPFAM" id="SSF81345">
    <property type="entry name" value="ABC transporter involved in vitamin B12 uptake, BtuC"/>
    <property type="match status" value="1"/>
</dbReference>
<keyword evidence="4 7" id="KW-1133">Transmembrane helix</keyword>
<dbReference type="InterPro" id="IPR001626">
    <property type="entry name" value="ABC_TroCD"/>
</dbReference>
<feature type="transmembrane region" description="Helical" evidence="7">
    <location>
        <begin position="141"/>
        <end position="164"/>
    </location>
</feature>
<keyword evidence="5 7" id="KW-0472">Membrane</keyword>
<feature type="transmembrane region" description="Helical" evidence="7">
    <location>
        <begin position="184"/>
        <end position="212"/>
    </location>
</feature>
<name>A0A6J4LM40_9CYAN</name>
<protein>
    <submittedName>
        <fullName evidence="8">Mn-Zn_transporter</fullName>
    </submittedName>
</protein>
<evidence type="ECO:0000256" key="1">
    <source>
        <dbReference type="ARBA" id="ARBA00004141"/>
    </source>
</evidence>
<feature type="transmembrane region" description="Helical" evidence="7">
    <location>
        <begin position="21"/>
        <end position="41"/>
    </location>
</feature>
<comment type="subcellular location">
    <subcellularLocation>
        <location evidence="6">Cell membrane</location>
        <topology evidence="6">Multi-pass membrane protein</topology>
    </subcellularLocation>
    <subcellularLocation>
        <location evidence="1">Membrane</location>
        <topology evidence="1">Multi-pass membrane protein</topology>
    </subcellularLocation>
</comment>
<evidence type="ECO:0000313" key="8">
    <source>
        <dbReference type="EMBL" id="CAA9332771.1"/>
    </source>
</evidence>